<protein>
    <recommendedName>
        <fullName evidence="3">DUF1192 domain-containing protein</fullName>
    </recommendedName>
</protein>
<name>A0A8S8XC83_9PROT</name>
<evidence type="ECO:0008006" key="3">
    <source>
        <dbReference type="Google" id="ProtNLM"/>
    </source>
</evidence>
<dbReference type="InterPro" id="IPR009579">
    <property type="entry name" value="DUF1192"/>
</dbReference>
<dbReference type="Proteomes" id="UP000681075">
    <property type="component" value="Unassembled WGS sequence"/>
</dbReference>
<accession>A0A8S8XC83</accession>
<evidence type="ECO:0000313" key="1">
    <source>
        <dbReference type="EMBL" id="GIL40294.1"/>
    </source>
</evidence>
<comment type="caution">
    <text evidence="1">The sequence shown here is derived from an EMBL/GenBank/DDBJ whole genome shotgun (WGS) entry which is preliminary data.</text>
</comment>
<sequence>MAFDEELDVRKPKPALKPLDDMSVDELQALIGEHESEIARIRAAIAKKEAHRAAAASFFKLPG</sequence>
<dbReference type="EMBL" id="BOPV01000001">
    <property type="protein sequence ID" value="GIL40294.1"/>
    <property type="molecule type" value="Genomic_DNA"/>
</dbReference>
<evidence type="ECO:0000313" key="2">
    <source>
        <dbReference type="Proteomes" id="UP000681075"/>
    </source>
</evidence>
<organism evidence="1 2">
    <name type="scientific">Roseiterribacter gracilis</name>
    <dbReference type="NCBI Taxonomy" id="2812848"/>
    <lineage>
        <taxon>Bacteria</taxon>
        <taxon>Pseudomonadati</taxon>
        <taxon>Pseudomonadota</taxon>
        <taxon>Alphaproteobacteria</taxon>
        <taxon>Rhodospirillales</taxon>
        <taxon>Roseiterribacteraceae</taxon>
        <taxon>Roseiterribacter</taxon>
    </lineage>
</organism>
<dbReference type="RefSeq" id="WP_420243398.1">
    <property type="nucleotide sequence ID" value="NZ_BOPV01000001.1"/>
</dbReference>
<dbReference type="AlphaFoldDB" id="A0A8S8XC83"/>
<dbReference type="Pfam" id="PF06698">
    <property type="entry name" value="DUF1192"/>
    <property type="match status" value="1"/>
</dbReference>
<gene>
    <name evidence="1" type="ORF">TMPK1_25310</name>
</gene>
<keyword evidence="2" id="KW-1185">Reference proteome</keyword>
<proteinExistence type="predicted"/>
<reference evidence="1" key="1">
    <citation type="submission" date="2021-02" db="EMBL/GenBank/DDBJ databases">
        <title>Genome sequence of Rhodospirillales sp. strain TMPK1 isolated from soil.</title>
        <authorList>
            <person name="Nakai R."/>
            <person name="Kusada H."/>
            <person name="Tamaki H."/>
        </authorList>
    </citation>
    <scope>NUCLEOTIDE SEQUENCE</scope>
    <source>
        <strain evidence="1">TMPK1</strain>
    </source>
</reference>